<evidence type="ECO:0000313" key="2">
    <source>
        <dbReference type="Proteomes" id="UP001225072"/>
    </source>
</evidence>
<dbReference type="RefSeq" id="WP_307453861.1">
    <property type="nucleotide sequence ID" value="NZ_JAUTAL010000001.1"/>
</dbReference>
<reference evidence="1 2" key="1">
    <citation type="submission" date="2023-07" db="EMBL/GenBank/DDBJ databases">
        <title>Functional and genomic diversity of the sorghum phyllosphere microbiome.</title>
        <authorList>
            <person name="Shade A."/>
        </authorList>
    </citation>
    <scope>NUCLEOTIDE SEQUENCE [LARGE SCALE GENOMIC DNA]</scope>
    <source>
        <strain evidence="1 2">SORGH_AS_1064</strain>
    </source>
</reference>
<keyword evidence="2" id="KW-1185">Reference proteome</keyword>
<organism evidence="1 2">
    <name type="scientific">Chryseobacterium camelliae</name>
    <dbReference type="NCBI Taxonomy" id="1265445"/>
    <lineage>
        <taxon>Bacteria</taxon>
        <taxon>Pseudomonadati</taxon>
        <taxon>Bacteroidota</taxon>
        <taxon>Flavobacteriia</taxon>
        <taxon>Flavobacteriales</taxon>
        <taxon>Weeksellaceae</taxon>
        <taxon>Chryseobacterium group</taxon>
        <taxon>Chryseobacterium</taxon>
    </lineage>
</organism>
<accession>A0ABU0TIK6</accession>
<dbReference type="Proteomes" id="UP001225072">
    <property type="component" value="Unassembled WGS sequence"/>
</dbReference>
<protein>
    <submittedName>
        <fullName evidence="1">Uncharacterized protein</fullName>
    </submittedName>
</protein>
<dbReference type="EMBL" id="JAUTAL010000001">
    <property type="protein sequence ID" value="MDQ1096892.1"/>
    <property type="molecule type" value="Genomic_DNA"/>
</dbReference>
<name>A0ABU0TIK6_9FLAO</name>
<evidence type="ECO:0000313" key="1">
    <source>
        <dbReference type="EMBL" id="MDQ1096892.1"/>
    </source>
</evidence>
<comment type="caution">
    <text evidence="1">The sequence shown here is derived from an EMBL/GenBank/DDBJ whole genome shotgun (WGS) entry which is preliminary data.</text>
</comment>
<sequence length="76" mass="8624">MTLKNNEDKSFENRRTQKFLKTYGFYVHVISLRLAEIPAAKFPSLGGVAKIQRIFDGVVDKNPLLGICYPKVIEPV</sequence>
<proteinExistence type="predicted"/>
<gene>
    <name evidence="1" type="ORF">QE404_002039</name>
</gene>